<sequence length="360" mass="40956">MQLLGKKQRLGGKEKKKSKPVKAKKRKNIRKKKVFKNPSDVRLFYVMPILLLIGVICVISGFVILHHNSTVYTDKVLASSMKKGEELVKRNQDSEGTLTLGNTVLSADEKTLAVEIKYDEAAHSQLSAFGDNYKIFVISTKDNRMNKVSVKYGMFGTDGSGVLTIYNKDGFKNRAFKVYIMDKEQLVSSDDLQDSRTLTDSEIESSIESQLAAADTETSTDGEKPKDKLPPTYIVRLNAHSAEVSYRNWWNDKELIEDLFVDRNLKKIEKNKNDLVKKIEKGKASLEEMDKRLKKNPNDSTALSNKQTLENSLENLDVALKKEESDFTRISQSHIDTHVLDPKQTKYQYYEVNDINKSDD</sequence>
<feature type="region of interest" description="Disordered" evidence="2">
    <location>
        <begin position="191"/>
        <end position="229"/>
    </location>
</feature>
<feature type="region of interest" description="Disordered" evidence="2">
    <location>
        <begin position="1"/>
        <end position="27"/>
    </location>
</feature>
<evidence type="ECO:0000313" key="6">
    <source>
        <dbReference type="Proteomes" id="UP000533953"/>
    </source>
</evidence>
<evidence type="ECO:0000256" key="3">
    <source>
        <dbReference type="SAM" id="Phobius"/>
    </source>
</evidence>
<feature type="transmembrane region" description="Helical" evidence="3">
    <location>
        <begin position="43"/>
        <end position="65"/>
    </location>
</feature>
<protein>
    <submittedName>
        <fullName evidence="5">Uncharacterized protein</fullName>
    </submittedName>
</protein>
<dbReference type="EMBL" id="JAASTX010000004">
    <property type="protein sequence ID" value="MBC1490961.1"/>
    <property type="molecule type" value="Genomic_DNA"/>
</dbReference>
<evidence type="ECO:0000256" key="2">
    <source>
        <dbReference type="SAM" id="MobiDB-lite"/>
    </source>
</evidence>
<feature type="compositionally biased region" description="Polar residues" evidence="2">
    <location>
        <begin position="200"/>
        <end position="209"/>
    </location>
</feature>
<feature type="coiled-coil region" evidence="1">
    <location>
        <begin position="265"/>
        <end position="326"/>
    </location>
</feature>
<comment type="caution">
    <text evidence="5">The sequence shown here is derived from an EMBL/GenBank/DDBJ whole genome shotgun (WGS) entry which is preliminary data.</text>
</comment>
<evidence type="ECO:0000313" key="5">
    <source>
        <dbReference type="EMBL" id="MBC1491124.1"/>
    </source>
</evidence>
<keyword evidence="3" id="KW-0812">Transmembrane</keyword>
<dbReference type="AlphaFoldDB" id="A0A7X0XBF6"/>
<accession>A0A7X0XBF6</accession>
<keyword evidence="3" id="KW-1133">Transmembrane helix</keyword>
<organism evidence="5 6">
    <name type="scientific">Listeria booriae</name>
    <dbReference type="NCBI Taxonomy" id="1552123"/>
    <lineage>
        <taxon>Bacteria</taxon>
        <taxon>Bacillati</taxon>
        <taxon>Bacillota</taxon>
        <taxon>Bacilli</taxon>
        <taxon>Bacillales</taxon>
        <taxon>Listeriaceae</taxon>
        <taxon>Listeria</taxon>
    </lineage>
</organism>
<keyword evidence="1" id="KW-0175">Coiled coil</keyword>
<reference evidence="5 6" key="1">
    <citation type="submission" date="2020-03" db="EMBL/GenBank/DDBJ databases">
        <title>Soil Listeria distribution.</title>
        <authorList>
            <person name="Liao J."/>
            <person name="Wiedmann M."/>
        </authorList>
    </citation>
    <scope>NUCLEOTIDE SEQUENCE [LARGE SCALE GENOMIC DNA]</scope>
    <source>
        <strain evidence="5 6">FSL L7-1547</strain>
    </source>
</reference>
<evidence type="ECO:0000313" key="4">
    <source>
        <dbReference type="EMBL" id="MBC1490961.1"/>
    </source>
</evidence>
<dbReference type="Proteomes" id="UP000533953">
    <property type="component" value="Unassembled WGS sequence"/>
</dbReference>
<proteinExistence type="predicted"/>
<evidence type="ECO:0000256" key="1">
    <source>
        <dbReference type="SAM" id="Coils"/>
    </source>
</evidence>
<dbReference type="EMBL" id="JAASTX010000004">
    <property type="protein sequence ID" value="MBC1491124.1"/>
    <property type="molecule type" value="Genomic_DNA"/>
</dbReference>
<dbReference type="RefSeq" id="WP_185416847.1">
    <property type="nucleotide sequence ID" value="NZ_JAASTX010000004.1"/>
</dbReference>
<gene>
    <name evidence="4" type="ORF">HCI99_03900</name>
    <name evidence="5" type="ORF">HCI99_04735</name>
</gene>
<name>A0A7X0XBF6_9LIST</name>
<keyword evidence="3" id="KW-0472">Membrane</keyword>